<dbReference type="RefSeq" id="WP_279529476.1">
    <property type="nucleotide sequence ID" value="NZ_CP122312.1"/>
</dbReference>
<evidence type="ECO:0000313" key="2">
    <source>
        <dbReference type="EMBL" id="MFC7199547.1"/>
    </source>
</evidence>
<protein>
    <recommendedName>
        <fullName evidence="1">DUF8033 domain-containing protein</fullName>
    </recommendedName>
</protein>
<evidence type="ECO:0000259" key="1">
    <source>
        <dbReference type="Pfam" id="PF26096"/>
    </source>
</evidence>
<dbReference type="Pfam" id="PF26096">
    <property type="entry name" value="DUF8033"/>
    <property type="match status" value="1"/>
</dbReference>
<feature type="domain" description="DUF8033" evidence="1">
    <location>
        <begin position="28"/>
        <end position="78"/>
    </location>
</feature>
<comment type="caution">
    <text evidence="2">The sequence shown here is derived from an EMBL/GenBank/DDBJ whole genome shotgun (WGS) entry which is preliminary data.</text>
</comment>
<dbReference type="Proteomes" id="UP001596447">
    <property type="component" value="Unassembled WGS sequence"/>
</dbReference>
<dbReference type="EMBL" id="JBHTAR010000011">
    <property type="protein sequence ID" value="MFC7199547.1"/>
    <property type="molecule type" value="Genomic_DNA"/>
</dbReference>
<sequence>MARLNIEEIGEAFANGDYDHHNSTMSVRSATGKNDSGLLYSYGAVIAARFSDGHIVFYDGWYGYSVTTSGHITKLKDAVEAAGAEYDESTGKFGEEPEAVTA</sequence>
<dbReference type="AlphaFoldDB" id="A0ABD5Z2S8"/>
<organism evidence="2 3">
    <name type="scientific">Halospeciosus flavus</name>
    <dbReference type="NCBI Taxonomy" id="3032283"/>
    <lineage>
        <taxon>Archaea</taxon>
        <taxon>Methanobacteriati</taxon>
        <taxon>Methanobacteriota</taxon>
        <taxon>Stenosarchaea group</taxon>
        <taxon>Halobacteria</taxon>
        <taxon>Halobacteriales</taxon>
        <taxon>Halobacteriaceae</taxon>
        <taxon>Halospeciosus</taxon>
    </lineage>
</organism>
<proteinExistence type="predicted"/>
<accession>A0ABD5Z2S8</accession>
<reference evidence="2 3" key="1">
    <citation type="journal article" date="2019" name="Int. J. Syst. Evol. Microbiol.">
        <title>The Global Catalogue of Microorganisms (GCM) 10K type strain sequencing project: providing services to taxonomists for standard genome sequencing and annotation.</title>
        <authorList>
            <consortium name="The Broad Institute Genomics Platform"/>
            <consortium name="The Broad Institute Genome Sequencing Center for Infectious Disease"/>
            <person name="Wu L."/>
            <person name="Ma J."/>
        </authorList>
    </citation>
    <scope>NUCLEOTIDE SEQUENCE [LARGE SCALE GENOMIC DNA]</scope>
    <source>
        <strain evidence="2 3">XZGYJ-43</strain>
    </source>
</reference>
<dbReference type="InterPro" id="IPR058346">
    <property type="entry name" value="DUF8033"/>
</dbReference>
<keyword evidence="3" id="KW-1185">Reference proteome</keyword>
<evidence type="ECO:0000313" key="3">
    <source>
        <dbReference type="Proteomes" id="UP001596447"/>
    </source>
</evidence>
<gene>
    <name evidence="2" type="ORF">ACFQJ9_09000</name>
</gene>
<name>A0ABD5Z2S8_9EURY</name>